<dbReference type="PROSITE" id="PS50893">
    <property type="entry name" value="ABC_TRANSPORTER_2"/>
    <property type="match status" value="1"/>
</dbReference>
<dbReference type="SUPFAM" id="SSF52540">
    <property type="entry name" value="P-loop containing nucleoside triphosphate hydrolases"/>
    <property type="match status" value="1"/>
</dbReference>
<keyword evidence="2" id="KW-0813">Transport</keyword>
<evidence type="ECO:0000256" key="1">
    <source>
        <dbReference type="ARBA" id="ARBA00005417"/>
    </source>
</evidence>
<comment type="caution">
    <text evidence="7">The sequence shown here is derived from an EMBL/GenBank/DDBJ whole genome shotgun (WGS) entry which is preliminary data.</text>
</comment>
<evidence type="ECO:0000313" key="8">
    <source>
        <dbReference type="Proteomes" id="UP000481030"/>
    </source>
</evidence>
<feature type="domain" description="ABC transporter" evidence="6">
    <location>
        <begin position="3"/>
        <end position="238"/>
    </location>
</feature>
<evidence type="ECO:0000259" key="6">
    <source>
        <dbReference type="PROSITE" id="PS50893"/>
    </source>
</evidence>
<dbReference type="AlphaFoldDB" id="A0A6L3V5E1"/>
<dbReference type="GO" id="GO:0005524">
    <property type="term" value="F:ATP binding"/>
    <property type="evidence" value="ECO:0007669"/>
    <property type="project" value="UniProtKB-KW"/>
</dbReference>
<dbReference type="CDD" id="cd03224">
    <property type="entry name" value="ABC_TM1139_LivF_branched"/>
    <property type="match status" value="1"/>
</dbReference>
<dbReference type="Gene3D" id="3.40.50.300">
    <property type="entry name" value="P-loop containing nucleotide triphosphate hydrolases"/>
    <property type="match status" value="1"/>
</dbReference>
<reference evidence="7 8" key="1">
    <citation type="journal article" date="2016" name="Antonie Van Leeuwenhoek">
        <title>Bacillus depressus sp. nov., isolated from soil of a sunflower field.</title>
        <authorList>
            <person name="Wei X."/>
            <person name="Xin D."/>
            <person name="Xin Y."/>
            <person name="Zhang H."/>
            <person name="Wang T."/>
            <person name="Zhang J."/>
        </authorList>
    </citation>
    <scope>NUCLEOTIDE SEQUENCE [LARGE SCALE GENOMIC DNA]</scope>
    <source>
        <strain evidence="7 8">BZ1</strain>
    </source>
</reference>
<evidence type="ECO:0000256" key="5">
    <source>
        <dbReference type="ARBA" id="ARBA00022970"/>
    </source>
</evidence>
<dbReference type="Proteomes" id="UP000481030">
    <property type="component" value="Unassembled WGS sequence"/>
</dbReference>
<dbReference type="Pfam" id="PF00005">
    <property type="entry name" value="ABC_tran"/>
    <property type="match status" value="1"/>
</dbReference>
<organism evidence="7 8">
    <name type="scientific">Cytobacillus depressus</name>
    <dbReference type="NCBI Taxonomy" id="1602942"/>
    <lineage>
        <taxon>Bacteria</taxon>
        <taxon>Bacillati</taxon>
        <taxon>Bacillota</taxon>
        <taxon>Bacilli</taxon>
        <taxon>Bacillales</taxon>
        <taxon>Bacillaceae</taxon>
        <taxon>Cytobacillus</taxon>
    </lineage>
</organism>
<dbReference type="InterPro" id="IPR003439">
    <property type="entry name" value="ABC_transporter-like_ATP-bd"/>
</dbReference>
<evidence type="ECO:0000256" key="3">
    <source>
        <dbReference type="ARBA" id="ARBA00022741"/>
    </source>
</evidence>
<dbReference type="GO" id="GO:0015807">
    <property type="term" value="P:L-amino acid transport"/>
    <property type="evidence" value="ECO:0007669"/>
    <property type="project" value="TreeGrafter"/>
</dbReference>
<keyword evidence="4 7" id="KW-0067">ATP-binding</keyword>
<dbReference type="RefSeq" id="WP_151536554.1">
    <property type="nucleotide sequence ID" value="NZ_WBOS01000014.1"/>
</dbReference>
<keyword evidence="5" id="KW-0029">Amino-acid transport</keyword>
<evidence type="ECO:0000256" key="4">
    <source>
        <dbReference type="ARBA" id="ARBA00022840"/>
    </source>
</evidence>
<protein>
    <submittedName>
        <fullName evidence="7">ABC transporter ATP-binding protein</fullName>
    </submittedName>
</protein>
<dbReference type="GO" id="GO:0015658">
    <property type="term" value="F:branched-chain amino acid transmembrane transporter activity"/>
    <property type="evidence" value="ECO:0007669"/>
    <property type="project" value="TreeGrafter"/>
</dbReference>
<accession>A0A6L3V5E1</accession>
<proteinExistence type="inferred from homology"/>
<comment type="similarity">
    <text evidence="1">Belongs to the ABC transporter superfamily.</text>
</comment>
<dbReference type="InterPro" id="IPR003593">
    <property type="entry name" value="AAA+_ATPase"/>
</dbReference>
<dbReference type="InterPro" id="IPR052156">
    <property type="entry name" value="BCAA_Transport_ATP-bd_LivF"/>
</dbReference>
<dbReference type="PANTHER" id="PTHR43820">
    <property type="entry name" value="HIGH-AFFINITY BRANCHED-CHAIN AMINO ACID TRANSPORT ATP-BINDING PROTEIN LIVF"/>
    <property type="match status" value="1"/>
</dbReference>
<dbReference type="PROSITE" id="PS00211">
    <property type="entry name" value="ABC_TRANSPORTER_1"/>
    <property type="match status" value="1"/>
</dbReference>
<dbReference type="EMBL" id="WBOS01000014">
    <property type="protein sequence ID" value="KAB2330454.1"/>
    <property type="molecule type" value="Genomic_DNA"/>
</dbReference>
<evidence type="ECO:0000256" key="2">
    <source>
        <dbReference type="ARBA" id="ARBA00022448"/>
    </source>
</evidence>
<dbReference type="SMART" id="SM00382">
    <property type="entry name" value="AAA"/>
    <property type="match status" value="1"/>
</dbReference>
<dbReference type="OrthoDB" id="9776369at2"/>
<sequence length="248" mass="26884">MSLQIKNLTTYHGRIKAIDRVNLHINEGEIVSIIGANGAGKSTLLGTIAGIYKASEGEITIGNQSITNIKGHKVVQNGVALVPEGRQIFSSLSVKENLILGMYAKYRKEKHLVASKIESMLKMFPGLVKHMNNTAGNMSGGEQQMLAIARALMSDPKIILLDEPSMGLAPLIVKEILAIMEEIRANLGAMVILVEQNVKAALSVADRAYVMDRGQFVLEGSADELLRNPQVQSTYLGYGQDEKGLVEV</sequence>
<dbReference type="GO" id="GO:0016887">
    <property type="term" value="F:ATP hydrolysis activity"/>
    <property type="evidence" value="ECO:0007669"/>
    <property type="project" value="InterPro"/>
</dbReference>
<evidence type="ECO:0000313" key="7">
    <source>
        <dbReference type="EMBL" id="KAB2330454.1"/>
    </source>
</evidence>
<dbReference type="InterPro" id="IPR027417">
    <property type="entry name" value="P-loop_NTPase"/>
</dbReference>
<gene>
    <name evidence="7" type="ORF">F7731_19975</name>
</gene>
<name>A0A6L3V5E1_9BACI</name>
<keyword evidence="8" id="KW-1185">Reference proteome</keyword>
<keyword evidence="3" id="KW-0547">Nucleotide-binding</keyword>
<dbReference type="PANTHER" id="PTHR43820:SF3">
    <property type="entry name" value="BRANCHED-CHAIN AMINO ACID TRANSPORT SYSTEM,ATP-BINDING PROTEIN"/>
    <property type="match status" value="1"/>
</dbReference>
<dbReference type="InterPro" id="IPR017871">
    <property type="entry name" value="ABC_transporter-like_CS"/>
</dbReference>